<dbReference type="InterPro" id="IPR050331">
    <property type="entry name" value="Zinc_finger"/>
</dbReference>
<feature type="region of interest" description="Disordered" evidence="12">
    <location>
        <begin position="374"/>
        <end position="405"/>
    </location>
</feature>
<gene>
    <name evidence="14" type="ORF">HPB52_017637</name>
</gene>
<dbReference type="PANTHER" id="PTHR16515">
    <property type="entry name" value="PR DOMAIN ZINC FINGER PROTEIN"/>
    <property type="match status" value="1"/>
</dbReference>
<keyword evidence="8" id="KW-0238">DNA-binding</keyword>
<evidence type="ECO:0000313" key="14">
    <source>
        <dbReference type="EMBL" id="KAH7936074.1"/>
    </source>
</evidence>
<dbReference type="FunFam" id="3.30.160.60:FF:000110">
    <property type="entry name" value="Zinc finger protein-like"/>
    <property type="match status" value="1"/>
</dbReference>
<keyword evidence="9" id="KW-0804">Transcription</keyword>
<evidence type="ECO:0000256" key="6">
    <source>
        <dbReference type="ARBA" id="ARBA00022833"/>
    </source>
</evidence>
<dbReference type="InterPro" id="IPR013087">
    <property type="entry name" value="Znf_C2H2_type"/>
</dbReference>
<feature type="compositionally biased region" description="Polar residues" evidence="12">
    <location>
        <begin position="98"/>
        <end position="111"/>
    </location>
</feature>
<keyword evidence="5 11" id="KW-0863">Zinc-finger</keyword>
<feature type="domain" description="C2H2-type" evidence="13">
    <location>
        <begin position="319"/>
        <end position="347"/>
    </location>
</feature>
<dbReference type="Gene3D" id="3.30.160.60">
    <property type="entry name" value="Classic Zinc Finger"/>
    <property type="match status" value="7"/>
</dbReference>
<protein>
    <recommendedName>
        <fullName evidence="13">C2H2-type domain-containing protein</fullName>
    </recommendedName>
</protein>
<evidence type="ECO:0000256" key="2">
    <source>
        <dbReference type="ARBA" id="ARBA00006991"/>
    </source>
</evidence>
<evidence type="ECO:0000256" key="4">
    <source>
        <dbReference type="ARBA" id="ARBA00022737"/>
    </source>
</evidence>
<evidence type="ECO:0000256" key="10">
    <source>
        <dbReference type="ARBA" id="ARBA00023242"/>
    </source>
</evidence>
<accession>A0A9D4PER6</accession>
<feature type="domain" description="C2H2-type" evidence="13">
    <location>
        <begin position="285"/>
        <end position="318"/>
    </location>
</feature>
<evidence type="ECO:0000256" key="5">
    <source>
        <dbReference type="ARBA" id="ARBA00022771"/>
    </source>
</evidence>
<keyword evidence="6" id="KW-0862">Zinc</keyword>
<reference evidence="14" key="1">
    <citation type="journal article" date="2020" name="Cell">
        <title>Large-Scale Comparative Analyses of Tick Genomes Elucidate Their Genetic Diversity and Vector Capacities.</title>
        <authorList>
            <consortium name="Tick Genome and Microbiome Consortium (TIGMIC)"/>
            <person name="Jia N."/>
            <person name="Wang J."/>
            <person name="Shi W."/>
            <person name="Du L."/>
            <person name="Sun Y."/>
            <person name="Zhan W."/>
            <person name="Jiang J.F."/>
            <person name="Wang Q."/>
            <person name="Zhang B."/>
            <person name="Ji P."/>
            <person name="Bell-Sakyi L."/>
            <person name="Cui X.M."/>
            <person name="Yuan T.T."/>
            <person name="Jiang B.G."/>
            <person name="Yang W.F."/>
            <person name="Lam T.T."/>
            <person name="Chang Q.C."/>
            <person name="Ding S.J."/>
            <person name="Wang X.J."/>
            <person name="Zhu J.G."/>
            <person name="Ruan X.D."/>
            <person name="Zhao L."/>
            <person name="Wei J.T."/>
            <person name="Ye R.Z."/>
            <person name="Que T.C."/>
            <person name="Du C.H."/>
            <person name="Zhou Y.H."/>
            <person name="Cheng J.X."/>
            <person name="Dai P.F."/>
            <person name="Guo W.B."/>
            <person name="Han X.H."/>
            <person name="Huang E.J."/>
            <person name="Li L.F."/>
            <person name="Wei W."/>
            <person name="Gao Y.C."/>
            <person name="Liu J.Z."/>
            <person name="Shao H.Z."/>
            <person name="Wang X."/>
            <person name="Wang C.C."/>
            <person name="Yang T.C."/>
            <person name="Huo Q.B."/>
            <person name="Li W."/>
            <person name="Chen H.Y."/>
            <person name="Chen S.E."/>
            <person name="Zhou L.G."/>
            <person name="Ni X.B."/>
            <person name="Tian J.H."/>
            <person name="Sheng Y."/>
            <person name="Liu T."/>
            <person name="Pan Y.S."/>
            <person name="Xia L.Y."/>
            <person name="Li J."/>
            <person name="Zhao F."/>
            <person name="Cao W.C."/>
        </authorList>
    </citation>
    <scope>NUCLEOTIDE SEQUENCE</scope>
    <source>
        <strain evidence="14">Rsan-2018</strain>
    </source>
</reference>
<keyword evidence="4" id="KW-0677">Repeat</keyword>
<dbReference type="FunFam" id="3.30.160.60:FF:000446">
    <property type="entry name" value="Zinc finger protein"/>
    <property type="match status" value="1"/>
</dbReference>
<evidence type="ECO:0000256" key="8">
    <source>
        <dbReference type="ARBA" id="ARBA00023125"/>
    </source>
</evidence>
<comment type="subcellular location">
    <subcellularLocation>
        <location evidence="1">Nucleus</location>
    </subcellularLocation>
</comment>
<dbReference type="FunFam" id="3.30.160.60:FF:000100">
    <property type="entry name" value="Zinc finger 45-like"/>
    <property type="match status" value="2"/>
</dbReference>
<keyword evidence="15" id="KW-1185">Reference proteome</keyword>
<dbReference type="FunFam" id="3.30.160.60:FF:000759">
    <property type="entry name" value="zinc finger protein 16"/>
    <property type="match status" value="1"/>
</dbReference>
<evidence type="ECO:0000256" key="9">
    <source>
        <dbReference type="ARBA" id="ARBA00023163"/>
    </source>
</evidence>
<feature type="domain" description="C2H2-type" evidence="13">
    <location>
        <begin position="145"/>
        <end position="172"/>
    </location>
</feature>
<dbReference type="GO" id="GO:0010468">
    <property type="term" value="P:regulation of gene expression"/>
    <property type="evidence" value="ECO:0007669"/>
    <property type="project" value="TreeGrafter"/>
</dbReference>
<proteinExistence type="inferred from homology"/>
<sequence>MFTGPAWLEIAASRSAPLEGRALCFNEHPSLDFKKQHCVSYLARSSVEVVEATQEGDIGKENVQRRAPERGPGHRPPRVAYGRKTHTKKREMARKRNTSSTGQEQANTSHAGRSGASGGDITRCHADGSTSQAKPTPKRAMVKNHKCGVCGKTLSTNTSLKRHGAMHTGKKPFACHCCPATFARKWSLGSHVLTHTGEKKHGCPTCGRMFSRKAYLAKHLRHHTGEKPFMCHLCPAEFALQSRLQRHLLTHTDEKPYRCEECGRRFAQRVNLVHHNYVHTREKPYDCDRCPAEFSHKATFKQLTTLHNHKWTHTCEKPFKCCVCGSRFTQIGSFNRHMRTFHAAPSAGESDVGDWDPPIVQRNNLQCVVGKLQATKPKKQSEDASRGTHRGCRAADNPLNGKHPLVGRKITRSYNRAGEPLKDIAATLLLGKPATLERAKS</sequence>
<dbReference type="PROSITE" id="PS00028">
    <property type="entry name" value="ZINC_FINGER_C2H2_1"/>
    <property type="match status" value="6"/>
</dbReference>
<feature type="region of interest" description="Disordered" evidence="12">
    <location>
        <begin position="52"/>
        <end position="142"/>
    </location>
</feature>
<dbReference type="SMART" id="SM00355">
    <property type="entry name" value="ZnF_C2H2"/>
    <property type="match status" value="7"/>
</dbReference>
<dbReference type="SUPFAM" id="SSF57667">
    <property type="entry name" value="beta-beta-alpha zinc fingers"/>
    <property type="match status" value="4"/>
</dbReference>
<organism evidence="14 15">
    <name type="scientific">Rhipicephalus sanguineus</name>
    <name type="common">Brown dog tick</name>
    <name type="synonym">Ixodes sanguineus</name>
    <dbReference type="NCBI Taxonomy" id="34632"/>
    <lineage>
        <taxon>Eukaryota</taxon>
        <taxon>Metazoa</taxon>
        <taxon>Ecdysozoa</taxon>
        <taxon>Arthropoda</taxon>
        <taxon>Chelicerata</taxon>
        <taxon>Arachnida</taxon>
        <taxon>Acari</taxon>
        <taxon>Parasitiformes</taxon>
        <taxon>Ixodida</taxon>
        <taxon>Ixodoidea</taxon>
        <taxon>Ixodidae</taxon>
        <taxon>Rhipicephalinae</taxon>
        <taxon>Rhipicephalus</taxon>
        <taxon>Rhipicephalus</taxon>
    </lineage>
</organism>
<keyword evidence="7" id="KW-0805">Transcription regulation</keyword>
<name>A0A9D4PER6_RHISA</name>
<feature type="compositionally biased region" description="Basic and acidic residues" evidence="12">
    <location>
        <begin position="57"/>
        <end position="72"/>
    </location>
</feature>
<evidence type="ECO:0000259" key="13">
    <source>
        <dbReference type="PROSITE" id="PS50157"/>
    </source>
</evidence>
<dbReference type="Pfam" id="PF00096">
    <property type="entry name" value="zf-C2H2"/>
    <property type="match status" value="5"/>
</dbReference>
<dbReference type="PANTHER" id="PTHR16515:SF49">
    <property type="entry name" value="GASTRULA ZINC FINGER PROTEIN XLCGF49.1-LIKE-RELATED"/>
    <property type="match status" value="1"/>
</dbReference>
<feature type="domain" description="C2H2-type" evidence="13">
    <location>
        <begin position="201"/>
        <end position="228"/>
    </location>
</feature>
<dbReference type="GO" id="GO:0003677">
    <property type="term" value="F:DNA binding"/>
    <property type="evidence" value="ECO:0007669"/>
    <property type="project" value="UniProtKB-KW"/>
</dbReference>
<dbReference type="InterPro" id="IPR036236">
    <property type="entry name" value="Znf_C2H2_sf"/>
</dbReference>
<dbReference type="VEuPathDB" id="VectorBase:RSAN_040389"/>
<dbReference type="Proteomes" id="UP000821837">
    <property type="component" value="Unassembled WGS sequence"/>
</dbReference>
<feature type="domain" description="C2H2-type" evidence="13">
    <location>
        <begin position="229"/>
        <end position="256"/>
    </location>
</feature>
<reference evidence="14" key="2">
    <citation type="submission" date="2021-09" db="EMBL/GenBank/DDBJ databases">
        <authorList>
            <person name="Jia N."/>
            <person name="Wang J."/>
            <person name="Shi W."/>
            <person name="Du L."/>
            <person name="Sun Y."/>
            <person name="Zhan W."/>
            <person name="Jiang J."/>
            <person name="Wang Q."/>
            <person name="Zhang B."/>
            <person name="Ji P."/>
            <person name="Sakyi L.B."/>
            <person name="Cui X."/>
            <person name="Yuan T."/>
            <person name="Jiang B."/>
            <person name="Yang W."/>
            <person name="Lam T.T.-Y."/>
            <person name="Chang Q."/>
            <person name="Ding S."/>
            <person name="Wang X."/>
            <person name="Zhu J."/>
            <person name="Ruan X."/>
            <person name="Zhao L."/>
            <person name="Wei J."/>
            <person name="Que T."/>
            <person name="Du C."/>
            <person name="Cheng J."/>
            <person name="Dai P."/>
            <person name="Han X."/>
            <person name="Huang E."/>
            <person name="Gao Y."/>
            <person name="Liu J."/>
            <person name="Shao H."/>
            <person name="Ye R."/>
            <person name="Li L."/>
            <person name="Wei W."/>
            <person name="Wang X."/>
            <person name="Wang C."/>
            <person name="Huo Q."/>
            <person name="Li W."/>
            <person name="Guo W."/>
            <person name="Chen H."/>
            <person name="Chen S."/>
            <person name="Zhou L."/>
            <person name="Zhou L."/>
            <person name="Ni X."/>
            <person name="Tian J."/>
            <person name="Zhou Y."/>
            <person name="Sheng Y."/>
            <person name="Liu T."/>
            <person name="Pan Y."/>
            <person name="Xia L."/>
            <person name="Li J."/>
            <person name="Zhao F."/>
            <person name="Cao W."/>
        </authorList>
    </citation>
    <scope>NUCLEOTIDE SEQUENCE</scope>
    <source>
        <strain evidence="14">Rsan-2018</strain>
        <tissue evidence="14">Larvae</tissue>
    </source>
</reference>
<keyword evidence="3" id="KW-0479">Metal-binding</keyword>
<comment type="similarity">
    <text evidence="2">Belongs to the krueppel C2H2-type zinc-finger protein family.</text>
</comment>
<dbReference type="AlphaFoldDB" id="A0A9D4PER6"/>
<dbReference type="EMBL" id="JABSTV010001255">
    <property type="protein sequence ID" value="KAH7936074.1"/>
    <property type="molecule type" value="Genomic_DNA"/>
</dbReference>
<feature type="domain" description="C2H2-type" evidence="13">
    <location>
        <begin position="173"/>
        <end position="200"/>
    </location>
</feature>
<evidence type="ECO:0000313" key="15">
    <source>
        <dbReference type="Proteomes" id="UP000821837"/>
    </source>
</evidence>
<evidence type="ECO:0000256" key="12">
    <source>
        <dbReference type="SAM" id="MobiDB-lite"/>
    </source>
</evidence>
<evidence type="ECO:0000256" key="3">
    <source>
        <dbReference type="ARBA" id="ARBA00022723"/>
    </source>
</evidence>
<dbReference type="GO" id="GO:0005634">
    <property type="term" value="C:nucleus"/>
    <property type="evidence" value="ECO:0007669"/>
    <property type="project" value="UniProtKB-SubCell"/>
</dbReference>
<dbReference type="GO" id="GO:0008270">
    <property type="term" value="F:zinc ion binding"/>
    <property type="evidence" value="ECO:0007669"/>
    <property type="project" value="UniProtKB-KW"/>
</dbReference>
<comment type="caution">
    <text evidence="14">The sequence shown here is derived from an EMBL/GenBank/DDBJ whole genome shotgun (WGS) entry which is preliminary data.</text>
</comment>
<evidence type="ECO:0000256" key="11">
    <source>
        <dbReference type="PROSITE-ProRule" id="PRU00042"/>
    </source>
</evidence>
<dbReference type="FunFam" id="3.30.160.60:FF:001156">
    <property type="entry name" value="Zinc finger protein 407"/>
    <property type="match status" value="1"/>
</dbReference>
<keyword evidence="10" id="KW-0539">Nucleus</keyword>
<evidence type="ECO:0000256" key="7">
    <source>
        <dbReference type="ARBA" id="ARBA00023015"/>
    </source>
</evidence>
<feature type="domain" description="C2H2-type" evidence="13">
    <location>
        <begin position="257"/>
        <end position="284"/>
    </location>
</feature>
<feature type="compositionally biased region" description="Basic residues" evidence="12">
    <location>
        <begin position="73"/>
        <end position="97"/>
    </location>
</feature>
<evidence type="ECO:0000256" key="1">
    <source>
        <dbReference type="ARBA" id="ARBA00004123"/>
    </source>
</evidence>
<dbReference type="PROSITE" id="PS50157">
    <property type="entry name" value="ZINC_FINGER_C2H2_2"/>
    <property type="match status" value="7"/>
</dbReference>